<dbReference type="InterPro" id="IPR021109">
    <property type="entry name" value="Peptidase_aspartic_dom_sf"/>
</dbReference>
<keyword evidence="2" id="KW-0548">Nucleotidyltransferase</keyword>
<evidence type="ECO:0000256" key="2">
    <source>
        <dbReference type="ARBA" id="ARBA00022695"/>
    </source>
</evidence>
<gene>
    <name evidence="8" type="primary">LOC106815519</name>
</gene>
<dbReference type="CDD" id="cd05481">
    <property type="entry name" value="retropepsin_like_LTR_1"/>
    <property type="match status" value="1"/>
</dbReference>
<dbReference type="RefSeq" id="XP_014675469.1">
    <property type="nucleotide sequence ID" value="XM_014819983.1"/>
</dbReference>
<protein>
    <submittedName>
        <fullName evidence="8">Uncharacterized protein K02A2.6-like</fullName>
    </submittedName>
</protein>
<dbReference type="PANTHER" id="PTHR37984">
    <property type="entry name" value="PROTEIN CBG26694"/>
    <property type="match status" value="1"/>
</dbReference>
<evidence type="ECO:0000256" key="4">
    <source>
        <dbReference type="ARBA" id="ARBA00022759"/>
    </source>
</evidence>
<dbReference type="InterPro" id="IPR036875">
    <property type="entry name" value="Znf_CCHC_sf"/>
</dbReference>
<evidence type="ECO:0000256" key="5">
    <source>
        <dbReference type="PROSITE-ProRule" id="PRU00047"/>
    </source>
</evidence>
<reference evidence="8" key="1">
    <citation type="submission" date="2025-08" db="UniProtKB">
        <authorList>
            <consortium name="RefSeq"/>
        </authorList>
    </citation>
    <scope>IDENTIFICATION</scope>
</reference>
<keyword evidence="5" id="KW-0479">Metal-binding</keyword>
<dbReference type="Gene3D" id="4.10.60.10">
    <property type="entry name" value="Zinc finger, CCHC-type"/>
    <property type="match status" value="1"/>
</dbReference>
<keyword evidence="5" id="KW-0862">Zinc</keyword>
<feature type="domain" description="CCHC-type" evidence="6">
    <location>
        <begin position="212"/>
        <end position="224"/>
    </location>
</feature>
<evidence type="ECO:0000259" key="6">
    <source>
        <dbReference type="PROSITE" id="PS50158"/>
    </source>
</evidence>
<dbReference type="Pfam" id="PF00098">
    <property type="entry name" value="zf-CCHC"/>
    <property type="match status" value="1"/>
</dbReference>
<evidence type="ECO:0000256" key="1">
    <source>
        <dbReference type="ARBA" id="ARBA00022679"/>
    </source>
</evidence>
<keyword evidence="1" id="KW-0808">Transferase</keyword>
<dbReference type="PANTHER" id="PTHR37984:SF5">
    <property type="entry name" value="PROTEIN NYNRIN-LIKE"/>
    <property type="match status" value="1"/>
</dbReference>
<evidence type="ECO:0000313" key="7">
    <source>
        <dbReference type="Proteomes" id="UP000695022"/>
    </source>
</evidence>
<dbReference type="SUPFAM" id="SSF57756">
    <property type="entry name" value="Retrovirus zinc finger-like domains"/>
    <property type="match status" value="1"/>
</dbReference>
<dbReference type="InterPro" id="IPR001878">
    <property type="entry name" value="Znf_CCHC"/>
</dbReference>
<evidence type="ECO:0000313" key="8">
    <source>
        <dbReference type="RefSeq" id="XP_014675469.1"/>
    </source>
</evidence>
<dbReference type="InterPro" id="IPR043502">
    <property type="entry name" value="DNA/RNA_pol_sf"/>
</dbReference>
<accession>A0ABM1ETE8</accession>
<dbReference type="InterPro" id="IPR050951">
    <property type="entry name" value="Retrovirus_Pol_polyprotein"/>
</dbReference>
<evidence type="ECO:0000256" key="3">
    <source>
        <dbReference type="ARBA" id="ARBA00022722"/>
    </source>
</evidence>
<proteinExistence type="predicted"/>
<dbReference type="Proteomes" id="UP000695022">
    <property type="component" value="Unplaced"/>
</dbReference>
<dbReference type="GeneID" id="106815519"/>
<keyword evidence="7" id="KW-1185">Reference proteome</keyword>
<dbReference type="InterPro" id="IPR043128">
    <property type="entry name" value="Rev_trsase/Diguanyl_cyclase"/>
</dbReference>
<name>A0ABM1ETE8_PRICU</name>
<feature type="domain" description="CCHC-type" evidence="6">
    <location>
        <begin position="234"/>
        <end position="247"/>
    </location>
</feature>
<dbReference type="PROSITE" id="PS50158">
    <property type="entry name" value="ZF_CCHC"/>
    <property type="match status" value="2"/>
</dbReference>
<sequence>MAKIAIELVGLSAFDCGGQQTTVGPRWTVEAKGVVNEAQEKALLLHSVGSDVQELYETLTDPGPGVGVVEDTASSTQKVIRTLDAHFIVKRNETYERHVFRAMAQSKSETVDQLVARLRKQGAYCGFANVEQDIRDQIIDKCQSTKLRRKLLEKSELTLSKAMDIARALESVENQMKVMDLASGLETSTSGEVNVVKRREWKQPSNKSGKACYRCGNVGHYARDECCPAKKATCDKCGKVGHYAKVCHTKLPGTSAGGDRQGRSGEGQRFKWKSRVKNMNLVEPDSNDEDSDGVMGMYSIQEGKRPPVKVHMKIENVGQELQVDTGASVSVMPARMYREEYAQIPLQKCNVKLTAYGGRALKVLGQMMVKVEYQKTECTLPLVVVDSEGPLLLGRNWLAHIKLNWAQIFMVQGTCESKSVEEVVKQHAKLFESELGTVKGFKADIKLREGAQPIFHRARPVPYALRDKVEAELDRLEAEGVIKKVKSSDWASPIVCVPKKDGAIRICGDFKVSVNQVLIDNPYPLPDMEDMFATMGQGTVFSKIDLSNAYQQMTLTEESQQYLTINTHKGLCNAGFNVTVLS</sequence>
<dbReference type="Gene3D" id="3.10.10.10">
    <property type="entry name" value="HIV Type 1 Reverse Transcriptase, subunit A, domain 1"/>
    <property type="match status" value="1"/>
</dbReference>
<dbReference type="SUPFAM" id="SSF50630">
    <property type="entry name" value="Acid proteases"/>
    <property type="match status" value="1"/>
</dbReference>
<dbReference type="SMART" id="SM00343">
    <property type="entry name" value="ZnF_C2HC"/>
    <property type="match status" value="2"/>
</dbReference>
<keyword evidence="5" id="KW-0863">Zinc-finger</keyword>
<organism evidence="7 8">
    <name type="scientific">Priapulus caudatus</name>
    <name type="common">Priapulid worm</name>
    <dbReference type="NCBI Taxonomy" id="37621"/>
    <lineage>
        <taxon>Eukaryota</taxon>
        <taxon>Metazoa</taxon>
        <taxon>Ecdysozoa</taxon>
        <taxon>Scalidophora</taxon>
        <taxon>Priapulida</taxon>
        <taxon>Priapulimorpha</taxon>
        <taxon>Priapulimorphida</taxon>
        <taxon>Priapulidae</taxon>
        <taxon>Priapulus</taxon>
    </lineage>
</organism>
<dbReference type="SUPFAM" id="SSF56672">
    <property type="entry name" value="DNA/RNA polymerases"/>
    <property type="match status" value="1"/>
</dbReference>
<dbReference type="CDD" id="cd01647">
    <property type="entry name" value="RT_LTR"/>
    <property type="match status" value="1"/>
</dbReference>
<dbReference type="Gene3D" id="2.40.70.10">
    <property type="entry name" value="Acid Proteases"/>
    <property type="match status" value="1"/>
</dbReference>
<dbReference type="Gene3D" id="3.30.70.270">
    <property type="match status" value="1"/>
</dbReference>
<keyword evidence="4" id="KW-0255">Endonuclease</keyword>
<keyword evidence="4" id="KW-0378">Hydrolase</keyword>
<keyword evidence="3" id="KW-0540">Nuclease</keyword>